<dbReference type="GO" id="GO:0005634">
    <property type="term" value="C:nucleus"/>
    <property type="evidence" value="ECO:0007669"/>
    <property type="project" value="TreeGrafter"/>
</dbReference>
<dbReference type="Proteomes" id="UP000582659">
    <property type="component" value="Unassembled WGS sequence"/>
</dbReference>
<keyword evidence="3" id="KW-0805">Transcription regulation</keyword>
<dbReference type="InterPro" id="IPR051882">
    <property type="entry name" value="ATF_bZIP_TF"/>
</dbReference>
<dbReference type="GO" id="GO:0016020">
    <property type="term" value="C:membrane"/>
    <property type="evidence" value="ECO:0007669"/>
    <property type="project" value="UniProtKB-SubCell"/>
</dbReference>
<dbReference type="SUPFAM" id="SSF57959">
    <property type="entry name" value="Leucine zipper domain"/>
    <property type="match status" value="1"/>
</dbReference>
<evidence type="ECO:0000256" key="5">
    <source>
        <dbReference type="ARBA" id="ARBA00023163"/>
    </source>
</evidence>
<evidence type="ECO:0000256" key="4">
    <source>
        <dbReference type="ARBA" id="ARBA00023125"/>
    </source>
</evidence>
<dbReference type="PROSITE" id="PS50217">
    <property type="entry name" value="BZIP"/>
    <property type="match status" value="1"/>
</dbReference>
<feature type="domain" description="BZIP" evidence="8">
    <location>
        <begin position="183"/>
        <end position="242"/>
    </location>
</feature>
<gene>
    <name evidence="9" type="ORF">BXYJ_LOCUS14755</name>
</gene>
<keyword evidence="6" id="KW-0539">Nucleus</keyword>
<proteinExistence type="inferred from homology"/>
<sequence>MSGLDECDVETYNNLFTCPEDEIDFFSNDEFRNNVDLAPSDVDILNDYKWDQKFTPESSDSGNYSPGSSNDDVSKYDVETHFFASSAIRDNDVYSPFSSSSHCQASPENNYITMPSPQPQNFQTQLPIKTVPLNTVMLATPVTLVPATRLVVATPISSSSVQLSNSNIIANAVKSGDAENGFIKKIEDKRLRNRAAAQASRYRKRMELDNMKQQLTEYEAECNRLKEENKFLKERVRELEEERELFSNRKSYNVPHKKAKKVAGVCLAFCALLFTLNNGYTDSPPVSTELQLATSSDLIFLKEHHGRSLPQVSYNHYNASTSANSTICTYTSLNTTEKLRLNRDLNGWIKRHEQLNLVELRKGVDPFLIYNSPKSLVFKNVTQIRNHTDNKEDILKKRIQSRRKVMKKRTDETDTSAFLPSVLNITRNGYDVRNSLMDKLKRAIKREDDVLYLVMMREYFLFPTLNANFTQPPKLTIVIPALTQQEAGLELKMLQIDTQVVGTGLFQLSKDIVSLLNQSDTP</sequence>
<name>A0A1I7SDA2_BURXY</name>
<keyword evidence="4" id="KW-0238">DNA-binding</keyword>
<dbReference type="Gene3D" id="1.20.5.170">
    <property type="match status" value="1"/>
</dbReference>
<comment type="similarity">
    <text evidence="2">Belongs to the bZIP family. ATF subfamily.</text>
</comment>
<evidence type="ECO:0000256" key="2">
    <source>
        <dbReference type="ARBA" id="ARBA00009050"/>
    </source>
</evidence>
<dbReference type="InterPro" id="IPR046347">
    <property type="entry name" value="bZIP_sf"/>
</dbReference>
<evidence type="ECO:0000259" key="8">
    <source>
        <dbReference type="PROSITE" id="PS50217"/>
    </source>
</evidence>
<evidence type="ECO:0000313" key="12">
    <source>
        <dbReference type="WBParaSite" id="BXY_1100700.1"/>
    </source>
</evidence>
<dbReference type="PANTHER" id="PTHR46164">
    <property type="entry name" value="ATF6, ISOFORM C"/>
    <property type="match status" value="1"/>
</dbReference>
<dbReference type="PROSITE" id="PS00036">
    <property type="entry name" value="BZIP_BASIC"/>
    <property type="match status" value="1"/>
</dbReference>
<dbReference type="PANTHER" id="PTHR46164:SF3">
    <property type="entry name" value="ATF6, ISOFORM C"/>
    <property type="match status" value="1"/>
</dbReference>
<dbReference type="WBParaSite" id="BXY_1100700.1">
    <property type="protein sequence ID" value="BXY_1100700.1"/>
    <property type="gene ID" value="BXY_1100700"/>
</dbReference>
<evidence type="ECO:0000256" key="6">
    <source>
        <dbReference type="ARBA" id="ARBA00023242"/>
    </source>
</evidence>
<dbReference type="GO" id="GO:0000978">
    <property type="term" value="F:RNA polymerase II cis-regulatory region sequence-specific DNA binding"/>
    <property type="evidence" value="ECO:0007669"/>
    <property type="project" value="TreeGrafter"/>
</dbReference>
<dbReference type="CDD" id="cd14686">
    <property type="entry name" value="bZIP"/>
    <property type="match status" value="1"/>
</dbReference>
<dbReference type="eggNOG" id="KOG4343">
    <property type="taxonomic scope" value="Eukaryota"/>
</dbReference>
<evidence type="ECO:0000313" key="10">
    <source>
        <dbReference type="Proteomes" id="UP000095284"/>
    </source>
</evidence>
<dbReference type="AlphaFoldDB" id="A0A1I7SDA2"/>
<dbReference type="EMBL" id="CAJFCV020000006">
    <property type="protein sequence ID" value="CAG9130556.1"/>
    <property type="molecule type" value="Genomic_DNA"/>
</dbReference>
<dbReference type="Proteomes" id="UP000095284">
    <property type="component" value="Unplaced"/>
</dbReference>
<reference evidence="12" key="1">
    <citation type="submission" date="2016-11" db="UniProtKB">
        <authorList>
            <consortium name="WormBaseParasite"/>
        </authorList>
    </citation>
    <scope>IDENTIFICATION</scope>
</reference>
<dbReference type="SMART" id="SM00338">
    <property type="entry name" value="BRLZ"/>
    <property type="match status" value="1"/>
</dbReference>
<evidence type="ECO:0000256" key="7">
    <source>
        <dbReference type="SAM" id="Coils"/>
    </source>
</evidence>
<dbReference type="GO" id="GO:0000981">
    <property type="term" value="F:DNA-binding transcription factor activity, RNA polymerase II-specific"/>
    <property type="evidence" value="ECO:0007669"/>
    <property type="project" value="TreeGrafter"/>
</dbReference>
<dbReference type="SMR" id="A0A1I7SDA2"/>
<protein>
    <submittedName>
        <fullName evidence="9">(pine wood nematode) hypothetical protein</fullName>
    </submittedName>
    <submittedName>
        <fullName evidence="12">BZIP domain-containing protein</fullName>
    </submittedName>
</protein>
<reference evidence="9" key="2">
    <citation type="submission" date="2020-09" db="EMBL/GenBank/DDBJ databases">
        <authorList>
            <person name="Kikuchi T."/>
        </authorList>
    </citation>
    <scope>NUCLEOTIDE SEQUENCE</scope>
    <source>
        <strain evidence="9">Ka4C1</strain>
    </source>
</reference>
<dbReference type="OrthoDB" id="644067at2759"/>
<evidence type="ECO:0000313" key="9">
    <source>
        <dbReference type="EMBL" id="CAD5234664.1"/>
    </source>
</evidence>
<dbReference type="InterPro" id="IPR004827">
    <property type="entry name" value="bZIP"/>
</dbReference>
<dbReference type="GO" id="GO:0030968">
    <property type="term" value="P:endoplasmic reticulum unfolded protein response"/>
    <property type="evidence" value="ECO:0007669"/>
    <property type="project" value="TreeGrafter"/>
</dbReference>
<keyword evidence="5" id="KW-0804">Transcription</keyword>
<evidence type="ECO:0000313" key="11">
    <source>
        <dbReference type="Proteomes" id="UP000659654"/>
    </source>
</evidence>
<comment type="subcellular location">
    <subcellularLocation>
        <location evidence="1">Membrane</location>
        <topology evidence="1">Single-pass membrane protein</topology>
    </subcellularLocation>
</comment>
<feature type="coiled-coil region" evidence="7">
    <location>
        <begin position="201"/>
        <end position="249"/>
    </location>
</feature>
<evidence type="ECO:0000256" key="3">
    <source>
        <dbReference type="ARBA" id="ARBA00023015"/>
    </source>
</evidence>
<keyword evidence="7" id="KW-0175">Coiled coil</keyword>
<dbReference type="Proteomes" id="UP000659654">
    <property type="component" value="Unassembled WGS sequence"/>
</dbReference>
<evidence type="ECO:0000256" key="1">
    <source>
        <dbReference type="ARBA" id="ARBA00004167"/>
    </source>
</evidence>
<dbReference type="EMBL" id="CAJFDI010000006">
    <property type="protein sequence ID" value="CAD5234664.1"/>
    <property type="molecule type" value="Genomic_DNA"/>
</dbReference>
<accession>A0A1I7SDA2</accession>
<keyword evidence="11" id="KW-1185">Reference proteome</keyword>
<organism evidence="10 12">
    <name type="scientific">Bursaphelenchus xylophilus</name>
    <name type="common">Pinewood nematode worm</name>
    <name type="synonym">Aphelenchoides xylophilus</name>
    <dbReference type="NCBI Taxonomy" id="6326"/>
    <lineage>
        <taxon>Eukaryota</taxon>
        <taxon>Metazoa</taxon>
        <taxon>Ecdysozoa</taxon>
        <taxon>Nematoda</taxon>
        <taxon>Chromadorea</taxon>
        <taxon>Rhabditida</taxon>
        <taxon>Tylenchina</taxon>
        <taxon>Tylenchomorpha</taxon>
        <taxon>Aphelenchoidea</taxon>
        <taxon>Aphelenchoididae</taxon>
        <taxon>Bursaphelenchus</taxon>
    </lineage>
</organism>